<sequence length="398" mass="43848">MPARRRQEKTLEFNLRHLRVFLSASRNSSITKAAEECRLSQPAVTQAINKLEDLLETALFQRSAHGVFVSQVGKVFGRRVERALGLIDASFLATAPRLQVTATAAQLRAFVAVCDCANFTLAARRLGIAQPTVHRAVSQLEKEALKPLLERTSNGIVPSRSGQSLARAADLMFAELAQAAMEMSELKGRESGRIVIGAMPLSRAYILPSVVAAFRKDWPRIELQVLDGPYDELIRELRRGAVDFLVGALRNPLPIEDVEQSALFNDSLTVMARKDHPLASRRGLIVDDLRSWPWVVAARGTPTRGHFDRLFKENGGQLPESVVESGSMIFARELLALSDHLACVSSLQAGREIAAGRIVALPFRLPDTSRPIGITTRTGWEPTASQKALLALLHRYDH</sequence>
<dbReference type="Proteomes" id="UP000188174">
    <property type="component" value="Chromosome"/>
</dbReference>
<dbReference type="SUPFAM" id="SSF53850">
    <property type="entry name" value="Periplasmic binding protein-like II"/>
    <property type="match status" value="1"/>
</dbReference>
<keyword evidence="3" id="KW-0238">DNA-binding</keyword>
<protein>
    <submittedName>
        <fullName evidence="6">LysR family transcriptional regulator</fullName>
    </submittedName>
</protein>
<dbReference type="Gene3D" id="1.10.10.10">
    <property type="entry name" value="Winged helix-like DNA-binding domain superfamily/Winged helix DNA-binding domain"/>
    <property type="match status" value="2"/>
</dbReference>
<evidence type="ECO:0000256" key="3">
    <source>
        <dbReference type="ARBA" id="ARBA00023125"/>
    </source>
</evidence>
<keyword evidence="2" id="KW-0805">Transcription regulation</keyword>
<dbReference type="PROSITE" id="PS50931">
    <property type="entry name" value="HTH_LYSR"/>
    <property type="match status" value="2"/>
</dbReference>
<keyword evidence="7" id="KW-1185">Reference proteome</keyword>
<dbReference type="PANTHER" id="PTHR30126">
    <property type="entry name" value="HTH-TYPE TRANSCRIPTIONAL REGULATOR"/>
    <property type="match status" value="1"/>
</dbReference>
<gene>
    <name evidence="6" type="ORF">B0E33_20395</name>
</gene>
<keyword evidence="4" id="KW-0804">Transcription</keyword>
<dbReference type="InterPro" id="IPR036390">
    <property type="entry name" value="WH_DNA-bd_sf"/>
</dbReference>
<evidence type="ECO:0000256" key="4">
    <source>
        <dbReference type="ARBA" id="ARBA00023163"/>
    </source>
</evidence>
<dbReference type="EMBL" id="CP019630">
    <property type="protein sequence ID" value="AQQ05636.1"/>
    <property type="molecule type" value="Genomic_DNA"/>
</dbReference>
<dbReference type="PANTHER" id="PTHR30126:SF98">
    <property type="entry name" value="HTH-TYPE TRANSCRIPTIONAL ACTIVATOR BAUR"/>
    <property type="match status" value="1"/>
</dbReference>
<evidence type="ECO:0000259" key="5">
    <source>
        <dbReference type="PROSITE" id="PS50931"/>
    </source>
</evidence>
<dbReference type="InterPro" id="IPR036388">
    <property type="entry name" value="WH-like_DNA-bd_sf"/>
</dbReference>
<proteinExistence type="inferred from homology"/>
<feature type="domain" description="HTH lysR-type" evidence="5">
    <location>
        <begin position="13"/>
        <end position="70"/>
    </location>
</feature>
<evidence type="ECO:0000256" key="2">
    <source>
        <dbReference type="ARBA" id="ARBA00023015"/>
    </source>
</evidence>
<dbReference type="InterPro" id="IPR000847">
    <property type="entry name" value="LysR_HTH_N"/>
</dbReference>
<name>A0ABM6I5F8_9HYPH</name>
<dbReference type="Pfam" id="PF00126">
    <property type="entry name" value="HTH_1"/>
    <property type="match status" value="2"/>
</dbReference>
<dbReference type="Gene3D" id="3.40.190.10">
    <property type="entry name" value="Periplasmic binding protein-like II"/>
    <property type="match status" value="2"/>
</dbReference>
<organism evidence="6 7">
    <name type="scientific">Roseibium algicola</name>
    <dbReference type="NCBI Taxonomy" id="2857014"/>
    <lineage>
        <taxon>Bacteria</taxon>
        <taxon>Pseudomonadati</taxon>
        <taxon>Pseudomonadota</taxon>
        <taxon>Alphaproteobacteria</taxon>
        <taxon>Hyphomicrobiales</taxon>
        <taxon>Stappiaceae</taxon>
        <taxon>Roseibium</taxon>
    </lineage>
</organism>
<feature type="domain" description="HTH lysR-type" evidence="5">
    <location>
        <begin position="106"/>
        <end position="159"/>
    </location>
</feature>
<comment type="similarity">
    <text evidence="1">Belongs to the LysR transcriptional regulatory family.</text>
</comment>
<dbReference type="InterPro" id="IPR005119">
    <property type="entry name" value="LysR_subst-bd"/>
</dbReference>
<dbReference type="SUPFAM" id="SSF46785">
    <property type="entry name" value="Winged helix' DNA-binding domain"/>
    <property type="match status" value="2"/>
</dbReference>
<dbReference type="PRINTS" id="PR00039">
    <property type="entry name" value="HTHLYSR"/>
</dbReference>
<evidence type="ECO:0000313" key="6">
    <source>
        <dbReference type="EMBL" id="AQQ05636.1"/>
    </source>
</evidence>
<dbReference type="Pfam" id="PF03466">
    <property type="entry name" value="LysR_substrate"/>
    <property type="match status" value="1"/>
</dbReference>
<reference evidence="6 7" key="1">
    <citation type="submission" date="2017-02" db="EMBL/GenBank/DDBJ databases">
        <authorList>
            <person name="Jeong S."/>
        </authorList>
    </citation>
    <scope>NUCLEOTIDE SEQUENCE [LARGE SCALE GENOMIC DNA]</scope>
    <source>
        <strain evidence="6 7">RMAR6-6</strain>
    </source>
</reference>
<accession>A0ABM6I5F8</accession>
<evidence type="ECO:0000256" key="1">
    <source>
        <dbReference type="ARBA" id="ARBA00009437"/>
    </source>
</evidence>
<evidence type="ECO:0000313" key="7">
    <source>
        <dbReference type="Proteomes" id="UP000188174"/>
    </source>
</evidence>